<feature type="region of interest" description="Disordered" evidence="8">
    <location>
        <begin position="685"/>
        <end position="725"/>
    </location>
</feature>
<dbReference type="FunFam" id="1.10.640.10:FF:000003">
    <property type="entry name" value="chorion peroxidase"/>
    <property type="match status" value="1"/>
</dbReference>
<comment type="subcellular location">
    <subcellularLocation>
        <location evidence="1">Secreted</location>
    </subcellularLocation>
</comment>
<evidence type="ECO:0000256" key="1">
    <source>
        <dbReference type="ARBA" id="ARBA00004613"/>
    </source>
</evidence>
<dbReference type="PANTHER" id="PTHR11475">
    <property type="entry name" value="OXIDASE/PEROXIDASE"/>
    <property type="match status" value="1"/>
</dbReference>
<evidence type="ECO:0000256" key="6">
    <source>
        <dbReference type="ARBA" id="ARBA00023004"/>
    </source>
</evidence>
<evidence type="ECO:0000256" key="7">
    <source>
        <dbReference type="PIRSR" id="PIRSR619791-2"/>
    </source>
</evidence>
<dbReference type="InterPro" id="IPR019791">
    <property type="entry name" value="Haem_peroxidase_animal"/>
</dbReference>
<feature type="compositionally biased region" description="Basic and acidic residues" evidence="8">
    <location>
        <begin position="630"/>
        <end position="657"/>
    </location>
</feature>
<dbReference type="Proteomes" id="UP001233999">
    <property type="component" value="Unassembled WGS sequence"/>
</dbReference>
<dbReference type="GO" id="GO:0004601">
    <property type="term" value="F:peroxidase activity"/>
    <property type="evidence" value="ECO:0007669"/>
    <property type="project" value="UniProtKB-KW"/>
</dbReference>
<comment type="caution">
    <text evidence="9">The sequence shown here is derived from an EMBL/GenBank/DDBJ whole genome shotgun (WGS) entry which is preliminary data.</text>
</comment>
<dbReference type="CDD" id="cd09823">
    <property type="entry name" value="peroxinectin_like"/>
    <property type="match status" value="1"/>
</dbReference>
<evidence type="ECO:0000256" key="2">
    <source>
        <dbReference type="ARBA" id="ARBA00022525"/>
    </source>
</evidence>
<organism evidence="9 10">
    <name type="scientific">Diploptera punctata</name>
    <name type="common">Pacific beetle cockroach</name>
    <dbReference type="NCBI Taxonomy" id="6984"/>
    <lineage>
        <taxon>Eukaryota</taxon>
        <taxon>Metazoa</taxon>
        <taxon>Ecdysozoa</taxon>
        <taxon>Arthropoda</taxon>
        <taxon>Hexapoda</taxon>
        <taxon>Insecta</taxon>
        <taxon>Pterygota</taxon>
        <taxon>Neoptera</taxon>
        <taxon>Polyneoptera</taxon>
        <taxon>Dictyoptera</taxon>
        <taxon>Blattodea</taxon>
        <taxon>Blaberoidea</taxon>
        <taxon>Blaberidae</taxon>
        <taxon>Diplopterinae</taxon>
        <taxon>Diploptera</taxon>
    </lineage>
</organism>
<gene>
    <name evidence="9" type="ORF">L9F63_000476</name>
</gene>
<dbReference type="GO" id="GO:0005576">
    <property type="term" value="C:extracellular region"/>
    <property type="evidence" value="ECO:0007669"/>
    <property type="project" value="UniProtKB-SubCell"/>
</dbReference>
<reference evidence="9" key="2">
    <citation type="submission" date="2023-05" db="EMBL/GenBank/DDBJ databases">
        <authorList>
            <person name="Fouks B."/>
        </authorList>
    </citation>
    <scope>NUCLEOTIDE SEQUENCE</scope>
    <source>
        <strain evidence="9">Stay&amp;Tobe</strain>
        <tissue evidence="9">Testes</tissue>
    </source>
</reference>
<dbReference type="GO" id="GO:0020037">
    <property type="term" value="F:heme binding"/>
    <property type="evidence" value="ECO:0007669"/>
    <property type="project" value="InterPro"/>
</dbReference>
<keyword evidence="6 7" id="KW-0408">Iron</keyword>
<evidence type="ECO:0008006" key="11">
    <source>
        <dbReference type="Google" id="ProtNLM"/>
    </source>
</evidence>
<keyword evidence="7" id="KW-0479">Metal-binding</keyword>
<keyword evidence="2" id="KW-0964">Secreted</keyword>
<evidence type="ECO:0000256" key="8">
    <source>
        <dbReference type="SAM" id="MobiDB-lite"/>
    </source>
</evidence>
<keyword evidence="10" id="KW-1185">Reference proteome</keyword>
<dbReference type="GO" id="GO:0006979">
    <property type="term" value="P:response to oxidative stress"/>
    <property type="evidence" value="ECO:0007669"/>
    <property type="project" value="InterPro"/>
</dbReference>
<dbReference type="PRINTS" id="PR00457">
    <property type="entry name" value="ANPEROXIDASE"/>
</dbReference>
<dbReference type="SUPFAM" id="SSF48113">
    <property type="entry name" value="Heme-dependent peroxidases"/>
    <property type="match status" value="1"/>
</dbReference>
<dbReference type="InterPro" id="IPR037120">
    <property type="entry name" value="Haem_peroxidase_sf_animal"/>
</dbReference>
<evidence type="ECO:0000313" key="10">
    <source>
        <dbReference type="Proteomes" id="UP001233999"/>
    </source>
</evidence>
<dbReference type="EMBL" id="JASPKZ010000021">
    <property type="protein sequence ID" value="KAJ9601338.1"/>
    <property type="molecule type" value="Genomic_DNA"/>
</dbReference>
<feature type="region of interest" description="Disordered" evidence="8">
    <location>
        <begin position="617"/>
        <end position="670"/>
    </location>
</feature>
<feature type="non-terminal residue" evidence="9">
    <location>
        <position position="1"/>
    </location>
</feature>
<reference evidence="9" key="1">
    <citation type="journal article" date="2023" name="IScience">
        <title>Live-bearing cockroach genome reveals convergent evolutionary mechanisms linked to viviparity in insects and beyond.</title>
        <authorList>
            <person name="Fouks B."/>
            <person name="Harrison M.C."/>
            <person name="Mikhailova A.A."/>
            <person name="Marchal E."/>
            <person name="English S."/>
            <person name="Carruthers M."/>
            <person name="Jennings E.C."/>
            <person name="Chiamaka E.L."/>
            <person name="Frigard R.A."/>
            <person name="Pippel M."/>
            <person name="Attardo G.M."/>
            <person name="Benoit J.B."/>
            <person name="Bornberg-Bauer E."/>
            <person name="Tobe S.S."/>
        </authorList>
    </citation>
    <scope>NUCLEOTIDE SEQUENCE</scope>
    <source>
        <strain evidence="9">Stay&amp;Tobe</strain>
    </source>
</reference>
<keyword evidence="5" id="KW-0732">Signal</keyword>
<proteinExistence type="predicted"/>
<dbReference type="PANTHER" id="PTHR11475:SF106">
    <property type="entry name" value="CURLY SU"/>
    <property type="match status" value="1"/>
</dbReference>
<evidence type="ECO:0000256" key="5">
    <source>
        <dbReference type="ARBA" id="ARBA00022729"/>
    </source>
</evidence>
<dbReference type="GO" id="GO:0022412">
    <property type="term" value="P:cellular process involved in reproduction in multicellular organism"/>
    <property type="evidence" value="ECO:0007669"/>
    <property type="project" value="UniProtKB-ARBA"/>
</dbReference>
<dbReference type="Pfam" id="PF03098">
    <property type="entry name" value="An_peroxidase"/>
    <property type="match status" value="1"/>
</dbReference>
<dbReference type="AlphaFoldDB" id="A0AAD8ALK0"/>
<accession>A0AAD8ALK0</accession>
<dbReference type="Gene3D" id="1.10.640.10">
    <property type="entry name" value="Haem peroxidase domain superfamily, animal type"/>
    <property type="match status" value="1"/>
</dbReference>
<dbReference type="PROSITE" id="PS50292">
    <property type="entry name" value="PEROXIDASE_3"/>
    <property type="match status" value="1"/>
</dbReference>
<name>A0AAD8ALK0_DIPPU</name>
<dbReference type="InterPro" id="IPR010255">
    <property type="entry name" value="Haem_peroxidase_sf"/>
</dbReference>
<keyword evidence="3" id="KW-0575">Peroxidase</keyword>
<keyword evidence="3" id="KW-0560">Oxidoreductase</keyword>
<evidence type="ECO:0000313" key="9">
    <source>
        <dbReference type="EMBL" id="KAJ9601338.1"/>
    </source>
</evidence>
<evidence type="ECO:0000256" key="4">
    <source>
        <dbReference type="ARBA" id="ARBA00022617"/>
    </source>
</evidence>
<sequence length="737" mass="83263">GSEGCITYEAVNEAFRRAREKVGLRSPNHSPTVFSLGLLGTALQETTRILAERFHLSRDDVILGLPRINTLRTDIADFCPRSHRTDRTCKVTRYRRHDAGCNNLQHPTWGSAFLSFKRLLPPSYADGISELRANRAGFPLPNPRVVSAHVHRDEGPHDHAVSLMFAAWGQLMDHDLTFTAETKDPSDLREPNCCGSDRNHHPNCLPISIPPNDHFRLYKQNCMNMLRSLAGVRDDCRLGPRVQTNTATAYIDGNFLYGSNIRLADELRLLKGGRLKTLAAFSDLGLKDLMPLKLQFPDDGCIRSTPDIYCFLAGDNRANENMALAVLHTMLVRTHNRIASDLSDINPHWDDEKLYQETRHIVVGLVQHITYTEFLPMLLGKETVEKYELVPKSVGYWDGYDSNIDPTIPSAFVTAAFRFGHSLLPSLLERWSPNHVRIGAQRLSEVLKKPFDLYKPGWYDQYVMGLVNQVAQAMDDGVTQEVTNHLFQQPSRRFGMDLASINLQRAREHGVPGYNNYRHLCGLQPLPRWSLMLHTLPNTTVLRYQDIYDHPDDVDLWSAGEYQSDPCQAAEEHTIVLPVTVHKAVYTVSVPGRPIPLAMQRCSVHVFIFLRKHDSSARRQQKARTTENGGIHRREQGGGETSARDDEARAVRRDGGCKEGQGGENPRISCKSRVLPRLDLSYWRENPIQPPVQQQPPAGLDTDEESNSVEPPGPPAEGRSGHVRFPEDSFLFDFFKK</sequence>
<keyword evidence="4 7" id="KW-0349">Heme</keyword>
<protein>
    <recommendedName>
        <fullName evidence="11">Peroxidase</fullName>
    </recommendedName>
</protein>
<feature type="binding site" description="axial binding residue" evidence="7">
    <location>
        <position position="421"/>
    </location>
    <ligand>
        <name>heme b</name>
        <dbReference type="ChEBI" id="CHEBI:60344"/>
    </ligand>
    <ligandPart>
        <name>Fe</name>
        <dbReference type="ChEBI" id="CHEBI:18248"/>
    </ligandPart>
</feature>
<evidence type="ECO:0000256" key="3">
    <source>
        <dbReference type="ARBA" id="ARBA00022559"/>
    </source>
</evidence>
<dbReference type="GO" id="GO:0046872">
    <property type="term" value="F:metal ion binding"/>
    <property type="evidence" value="ECO:0007669"/>
    <property type="project" value="UniProtKB-KW"/>
</dbReference>